<reference evidence="1" key="1">
    <citation type="submission" date="2022-04" db="EMBL/GenBank/DDBJ databases">
        <title>Chromosome-scale genome assembly of Holotrichia oblita Faldermann.</title>
        <authorList>
            <person name="Rongchong L."/>
        </authorList>
    </citation>
    <scope>NUCLEOTIDE SEQUENCE</scope>
    <source>
        <strain evidence="1">81SQS9</strain>
    </source>
</reference>
<accession>A0ACB9T3Y4</accession>
<protein>
    <submittedName>
        <fullName evidence="1">Ubiquitin-protein ligase e3c</fullName>
    </submittedName>
</protein>
<gene>
    <name evidence="1" type="ORF">MML48_5g00013892</name>
</gene>
<proteinExistence type="predicted"/>
<evidence type="ECO:0000313" key="2">
    <source>
        <dbReference type="Proteomes" id="UP001056778"/>
    </source>
</evidence>
<comment type="caution">
    <text evidence="1">The sequence shown here is derived from an EMBL/GenBank/DDBJ whole genome shotgun (WGS) entry which is preliminary data.</text>
</comment>
<dbReference type="EMBL" id="CM043019">
    <property type="protein sequence ID" value="KAI4461518.1"/>
    <property type="molecule type" value="Genomic_DNA"/>
</dbReference>
<organism evidence="1 2">
    <name type="scientific">Holotrichia oblita</name>
    <name type="common">Chafer beetle</name>
    <dbReference type="NCBI Taxonomy" id="644536"/>
    <lineage>
        <taxon>Eukaryota</taxon>
        <taxon>Metazoa</taxon>
        <taxon>Ecdysozoa</taxon>
        <taxon>Arthropoda</taxon>
        <taxon>Hexapoda</taxon>
        <taxon>Insecta</taxon>
        <taxon>Pterygota</taxon>
        <taxon>Neoptera</taxon>
        <taxon>Endopterygota</taxon>
        <taxon>Coleoptera</taxon>
        <taxon>Polyphaga</taxon>
        <taxon>Scarabaeiformia</taxon>
        <taxon>Scarabaeidae</taxon>
        <taxon>Melolonthinae</taxon>
        <taxon>Holotrichia</taxon>
    </lineage>
</organism>
<name>A0ACB9T3Y4_HOLOL</name>
<evidence type="ECO:0000313" key="1">
    <source>
        <dbReference type="EMBL" id="KAI4461518.1"/>
    </source>
</evidence>
<keyword evidence="2" id="KW-1185">Reference proteome</keyword>
<keyword evidence="1" id="KW-0436">Ligase</keyword>
<dbReference type="Proteomes" id="UP001056778">
    <property type="component" value="Chromosome 5"/>
</dbReference>
<sequence length="1190" mass="136674">MCELQEIAEQISGDDGELLDENTLSTDDKESDYVEDEIVISLYMVMFHKTENTKGTFLEQTKAAREERALEKRKDYAATLIQKHVRGWLARVKFVRCILQDFDDFITNISETERPVLIPATVVFHQSYRFLIIWQKDRDRERFAKLCHYLIITLDSDSPKLSYVGMALNKEYVLKWISHINDLLWKCCQYLEEFKPELSSDMKTILLYLHMLVSFTSTSTWTILKHKNMEVLKTGMNQLCANIMGQLFHKGFYLTIKCLLLKGLGRTKILYKNVSLSAIVTLALRPLLSAHFSDKLMTMFLIHILSVPGLVYHLDILTPESVTNLISYKVLSRSLELLSSQQSMRIVFNTLEGSYALCLLANLLQLAYIEKETTLKELCFPTFTVVITSLLESCQNYVVNKQSNLTHWHPVLGWFAQPMDPSLHAAMPHVKTQLHVLWNSKMISILLGNFLSEMVKDVTLPNVATSPTNSNFATSNFIKRAFESRGNKTNVQKVYRALGSPEVHRIVLLCSMYHTALNTLSQLKLDILTGLCYQGEVLYNLWLFLCSLGPNCGLKTFLDHLAINTKYTAPEFQLLQLFSDCMTHYVTILDDMEMYEQQHPFKLNDLILMSNFLNVFLYKAVLGNLFDLKAIHANALFQSLHTLLMVLYRRDCRRSYTPPGHWLIKDIKISSFMTDLDKGRRAPQLLLQTMPHIIPHEERVRLFRKYITNEKTVLGLTESACASPQSTLITIHRSRIVEDGYRQLALLPAQALKGVIRVRFINEQGLDEAGIDQDGVFKEFLEESIKRIFDPALNFFQRRMLGKAVYEGIVVDVPFALFFLSQVLGQTAQALYSCVDELPSLDAELYRSLNYVKHFKGDVSELDLTFSVDEDNLGKLVTHELIPGGKAVPVTNENKINYIHLMAHFHMHVQIKDQTSAFIRGFRSIINPEWLSLFSTPELQRLISGDNVPLDLKDLRKHTQYYGGFHDSHRVVCWLWDILEKDFSEEEKGMFLKFVTSCSKPPLLGFAHLEPPFSIRCVEVGDDEDTGDTIEYDTNITLIKLRDYMKRDEERLWNEKKKGSTANNENVYAVKRVKHVKFIENELGAELLNEKNKTNTTILLCYGDDFVNSSSQNKICTGSKDNQEEEQDPPRLNTEYNENNEYDGFNQIIQNNNLQIEHVPGEEMKADFLTKALPGSTLHNIVIDILPSTN</sequence>